<keyword evidence="3" id="KW-1185">Reference proteome</keyword>
<dbReference type="EMBL" id="OZ034820">
    <property type="protein sequence ID" value="CAL1402869.1"/>
    <property type="molecule type" value="Genomic_DNA"/>
</dbReference>
<dbReference type="PANTHER" id="PTHR48475:SF2">
    <property type="entry name" value="RIBONUCLEASE H"/>
    <property type="match status" value="1"/>
</dbReference>
<accession>A0AAV2FWU1</accession>
<evidence type="ECO:0000313" key="3">
    <source>
        <dbReference type="Proteomes" id="UP001497516"/>
    </source>
</evidence>
<feature type="region of interest" description="Disordered" evidence="1">
    <location>
        <begin position="138"/>
        <end position="158"/>
    </location>
</feature>
<evidence type="ECO:0008006" key="4">
    <source>
        <dbReference type="Google" id="ProtNLM"/>
    </source>
</evidence>
<evidence type="ECO:0000256" key="1">
    <source>
        <dbReference type="SAM" id="MobiDB-lite"/>
    </source>
</evidence>
<evidence type="ECO:0000313" key="2">
    <source>
        <dbReference type="EMBL" id="CAL1402869.1"/>
    </source>
</evidence>
<dbReference type="Proteomes" id="UP001497516">
    <property type="component" value="Chromosome 7"/>
</dbReference>
<sequence length="158" mass="18270">MYGSEAVLPVEVRIPTFRMAHREESVEEQERIGKLDPLDERRERAALRLEAMKLQVARYYNKKMRPQDIASGSLVLKRDFCPKATDRKMAPKWKGSYRVQEVVSPGTFKLEHLSGKKVKRTWNAQNLRKYEFMEVGMENEEDNGVGETKVPEGAPSEK</sequence>
<protein>
    <recommendedName>
        <fullName evidence="4">Polyprotein</fullName>
    </recommendedName>
</protein>
<proteinExistence type="predicted"/>
<gene>
    <name evidence="2" type="ORF">LTRI10_LOCUS42839</name>
</gene>
<dbReference type="AlphaFoldDB" id="A0AAV2FWU1"/>
<organism evidence="2 3">
    <name type="scientific">Linum trigynum</name>
    <dbReference type="NCBI Taxonomy" id="586398"/>
    <lineage>
        <taxon>Eukaryota</taxon>
        <taxon>Viridiplantae</taxon>
        <taxon>Streptophyta</taxon>
        <taxon>Embryophyta</taxon>
        <taxon>Tracheophyta</taxon>
        <taxon>Spermatophyta</taxon>
        <taxon>Magnoliopsida</taxon>
        <taxon>eudicotyledons</taxon>
        <taxon>Gunneridae</taxon>
        <taxon>Pentapetalae</taxon>
        <taxon>rosids</taxon>
        <taxon>fabids</taxon>
        <taxon>Malpighiales</taxon>
        <taxon>Linaceae</taxon>
        <taxon>Linum</taxon>
    </lineage>
</organism>
<name>A0AAV2FWU1_9ROSI</name>
<dbReference type="PANTHER" id="PTHR48475">
    <property type="entry name" value="RIBONUCLEASE H"/>
    <property type="match status" value="1"/>
</dbReference>
<reference evidence="2 3" key="1">
    <citation type="submission" date="2024-04" db="EMBL/GenBank/DDBJ databases">
        <authorList>
            <person name="Fracassetti M."/>
        </authorList>
    </citation>
    <scope>NUCLEOTIDE SEQUENCE [LARGE SCALE GENOMIC DNA]</scope>
</reference>